<accession>A0AAN9XC32</accession>
<dbReference type="AlphaFoldDB" id="A0AAN9XC32"/>
<reference evidence="1 2" key="1">
    <citation type="submission" date="2024-01" db="EMBL/GenBank/DDBJ databases">
        <title>The genomes of 5 underutilized Papilionoideae crops provide insights into root nodulation and disease resistanc.</title>
        <authorList>
            <person name="Jiang F."/>
        </authorList>
    </citation>
    <scope>NUCLEOTIDE SEQUENCE [LARGE SCALE GENOMIC DNA]</scope>
    <source>
        <strain evidence="1">DUOXIRENSHENG_FW03</strain>
        <tissue evidence="1">Leaves</tissue>
    </source>
</reference>
<dbReference type="EMBL" id="JAYMYS010000006">
    <property type="protein sequence ID" value="KAK7387928.1"/>
    <property type="molecule type" value="Genomic_DNA"/>
</dbReference>
<proteinExistence type="predicted"/>
<comment type="caution">
    <text evidence="1">The sequence shown here is derived from an EMBL/GenBank/DDBJ whole genome shotgun (WGS) entry which is preliminary data.</text>
</comment>
<organism evidence="1 2">
    <name type="scientific">Psophocarpus tetragonolobus</name>
    <name type="common">Winged bean</name>
    <name type="synonym">Dolichos tetragonolobus</name>
    <dbReference type="NCBI Taxonomy" id="3891"/>
    <lineage>
        <taxon>Eukaryota</taxon>
        <taxon>Viridiplantae</taxon>
        <taxon>Streptophyta</taxon>
        <taxon>Embryophyta</taxon>
        <taxon>Tracheophyta</taxon>
        <taxon>Spermatophyta</taxon>
        <taxon>Magnoliopsida</taxon>
        <taxon>eudicotyledons</taxon>
        <taxon>Gunneridae</taxon>
        <taxon>Pentapetalae</taxon>
        <taxon>rosids</taxon>
        <taxon>fabids</taxon>
        <taxon>Fabales</taxon>
        <taxon>Fabaceae</taxon>
        <taxon>Papilionoideae</taxon>
        <taxon>50 kb inversion clade</taxon>
        <taxon>NPAAA clade</taxon>
        <taxon>indigoferoid/millettioid clade</taxon>
        <taxon>Phaseoleae</taxon>
        <taxon>Psophocarpus</taxon>
    </lineage>
</organism>
<gene>
    <name evidence="1" type="ORF">VNO78_22726</name>
</gene>
<name>A0AAN9XC32_PSOTE</name>
<dbReference type="Proteomes" id="UP001386955">
    <property type="component" value="Unassembled WGS sequence"/>
</dbReference>
<keyword evidence="2" id="KW-1185">Reference proteome</keyword>
<evidence type="ECO:0000313" key="1">
    <source>
        <dbReference type="EMBL" id="KAK7387928.1"/>
    </source>
</evidence>
<sequence length="76" mass="8726">MKSQPDLANIGLESYGQQNSVLNLSEPQFLCQYKFYPTYLTSKVIQVKLEDVKCNEATCRFIVENRTELHQRGLVG</sequence>
<evidence type="ECO:0000313" key="2">
    <source>
        <dbReference type="Proteomes" id="UP001386955"/>
    </source>
</evidence>
<protein>
    <submittedName>
        <fullName evidence="1">Uncharacterized protein</fullName>
    </submittedName>
</protein>